<dbReference type="Gene3D" id="3.30.40.10">
    <property type="entry name" value="Zinc/RING finger domain, C3HC4 (zinc finger)"/>
    <property type="match status" value="1"/>
</dbReference>
<feature type="compositionally biased region" description="Polar residues" evidence="1">
    <location>
        <begin position="44"/>
        <end position="55"/>
    </location>
</feature>
<dbReference type="InterPro" id="IPR011011">
    <property type="entry name" value="Znf_FYVE_PHD"/>
</dbReference>
<proteinExistence type="predicted"/>
<dbReference type="SUPFAM" id="SSF57903">
    <property type="entry name" value="FYVE/PHD zinc finger"/>
    <property type="match status" value="1"/>
</dbReference>
<evidence type="ECO:0000313" key="2">
    <source>
        <dbReference type="EMBL" id="VVC94483.1"/>
    </source>
</evidence>
<sequence length="165" mass="18434">MPTVINDDKIFIAAEATEIELNAEKEPEADTTSTPSIAEISQRTLTFQPTVTSQNSKKPKPTVTKKKKITIKRSQKTKKADEEGRLTFFVSFSEDEDTKCLYCHGLYFESTEGWITCYACGEWAHCGCAGVEDNDDKAVHILTTFKYSIFHLTQGGTPSCHLLVE</sequence>
<gene>
    <name evidence="2" type="ORF">LSINAPIS_LOCUS6419</name>
</gene>
<evidence type="ECO:0000256" key="1">
    <source>
        <dbReference type="SAM" id="MobiDB-lite"/>
    </source>
</evidence>
<evidence type="ECO:0000313" key="3">
    <source>
        <dbReference type="Proteomes" id="UP000324832"/>
    </source>
</evidence>
<organism evidence="2 3">
    <name type="scientific">Leptidea sinapis</name>
    <dbReference type="NCBI Taxonomy" id="189913"/>
    <lineage>
        <taxon>Eukaryota</taxon>
        <taxon>Metazoa</taxon>
        <taxon>Ecdysozoa</taxon>
        <taxon>Arthropoda</taxon>
        <taxon>Hexapoda</taxon>
        <taxon>Insecta</taxon>
        <taxon>Pterygota</taxon>
        <taxon>Neoptera</taxon>
        <taxon>Endopterygota</taxon>
        <taxon>Lepidoptera</taxon>
        <taxon>Glossata</taxon>
        <taxon>Ditrysia</taxon>
        <taxon>Papilionoidea</taxon>
        <taxon>Pieridae</taxon>
        <taxon>Dismorphiinae</taxon>
        <taxon>Leptidea</taxon>
    </lineage>
</organism>
<dbReference type="InterPro" id="IPR013083">
    <property type="entry name" value="Znf_RING/FYVE/PHD"/>
</dbReference>
<feature type="compositionally biased region" description="Basic residues" evidence="1">
    <location>
        <begin position="57"/>
        <end position="68"/>
    </location>
</feature>
<dbReference type="EMBL" id="FZQP02002004">
    <property type="protein sequence ID" value="VVC94483.1"/>
    <property type="molecule type" value="Genomic_DNA"/>
</dbReference>
<name>A0A5E4QA04_9NEOP</name>
<accession>A0A5E4QA04</accession>
<protein>
    <submittedName>
        <fullName evidence="2">Uncharacterized protein</fullName>
    </submittedName>
</protein>
<keyword evidence="3" id="KW-1185">Reference proteome</keyword>
<dbReference type="CDD" id="cd15517">
    <property type="entry name" value="PHD_TCF19_like"/>
    <property type="match status" value="1"/>
</dbReference>
<dbReference type="Proteomes" id="UP000324832">
    <property type="component" value="Unassembled WGS sequence"/>
</dbReference>
<dbReference type="AlphaFoldDB" id="A0A5E4QA04"/>
<reference evidence="2 3" key="1">
    <citation type="submission" date="2017-07" db="EMBL/GenBank/DDBJ databases">
        <authorList>
            <person name="Talla V."/>
            <person name="Backstrom N."/>
        </authorList>
    </citation>
    <scope>NUCLEOTIDE SEQUENCE [LARGE SCALE GENOMIC DNA]</scope>
</reference>
<feature type="region of interest" description="Disordered" evidence="1">
    <location>
        <begin position="44"/>
        <end position="68"/>
    </location>
</feature>